<dbReference type="Proteomes" id="UP001605036">
    <property type="component" value="Unassembled WGS sequence"/>
</dbReference>
<proteinExistence type="predicted"/>
<keyword evidence="3" id="KW-1185">Reference proteome</keyword>
<dbReference type="EMBL" id="JBHFFA010000007">
    <property type="protein sequence ID" value="KAL2610763.1"/>
    <property type="molecule type" value="Genomic_DNA"/>
</dbReference>
<feature type="compositionally biased region" description="Basic residues" evidence="1">
    <location>
        <begin position="199"/>
        <end position="208"/>
    </location>
</feature>
<gene>
    <name evidence="2" type="ORF">R1flu_022455</name>
</gene>
<feature type="compositionally biased region" description="Polar residues" evidence="1">
    <location>
        <begin position="10"/>
        <end position="24"/>
    </location>
</feature>
<comment type="caution">
    <text evidence="2">The sequence shown here is derived from an EMBL/GenBank/DDBJ whole genome shotgun (WGS) entry which is preliminary data.</text>
</comment>
<name>A0ABD1XP83_9MARC</name>
<dbReference type="SUPFAM" id="SSF56219">
    <property type="entry name" value="DNase I-like"/>
    <property type="match status" value="1"/>
</dbReference>
<dbReference type="PANTHER" id="PTHR33116:SF86">
    <property type="entry name" value="REVERSE TRANSCRIPTASE DOMAIN-CONTAINING PROTEIN"/>
    <property type="match status" value="1"/>
</dbReference>
<feature type="compositionally biased region" description="Basic and acidic residues" evidence="1">
    <location>
        <begin position="180"/>
        <end position="198"/>
    </location>
</feature>
<evidence type="ECO:0000313" key="2">
    <source>
        <dbReference type="EMBL" id="KAL2610763.1"/>
    </source>
</evidence>
<evidence type="ECO:0000313" key="3">
    <source>
        <dbReference type="Proteomes" id="UP001605036"/>
    </source>
</evidence>
<feature type="compositionally biased region" description="Basic and acidic residues" evidence="1">
    <location>
        <begin position="102"/>
        <end position="115"/>
    </location>
</feature>
<protein>
    <submittedName>
        <fullName evidence="2">Uncharacterized protein</fullName>
    </submittedName>
</protein>
<reference evidence="2 3" key="1">
    <citation type="submission" date="2024-09" db="EMBL/GenBank/DDBJ databases">
        <title>Chromosome-scale assembly of Riccia fluitans.</title>
        <authorList>
            <person name="Paukszto L."/>
            <person name="Sawicki J."/>
            <person name="Karawczyk K."/>
            <person name="Piernik-Szablinska J."/>
            <person name="Szczecinska M."/>
            <person name="Mazdziarz M."/>
        </authorList>
    </citation>
    <scope>NUCLEOTIDE SEQUENCE [LARGE SCALE GENOMIC DNA]</scope>
    <source>
        <strain evidence="2">Rf_01</strain>
        <tissue evidence="2">Aerial parts of the thallus</tissue>
    </source>
</reference>
<dbReference type="AlphaFoldDB" id="A0ABD1XP83"/>
<evidence type="ECO:0000256" key="1">
    <source>
        <dbReference type="SAM" id="MobiDB-lite"/>
    </source>
</evidence>
<dbReference type="Gene3D" id="3.60.10.10">
    <property type="entry name" value="Endonuclease/exonuclease/phosphatase"/>
    <property type="match status" value="1"/>
</dbReference>
<organism evidence="2 3">
    <name type="scientific">Riccia fluitans</name>
    <dbReference type="NCBI Taxonomy" id="41844"/>
    <lineage>
        <taxon>Eukaryota</taxon>
        <taxon>Viridiplantae</taxon>
        <taxon>Streptophyta</taxon>
        <taxon>Embryophyta</taxon>
        <taxon>Marchantiophyta</taxon>
        <taxon>Marchantiopsida</taxon>
        <taxon>Marchantiidae</taxon>
        <taxon>Marchantiales</taxon>
        <taxon>Ricciaceae</taxon>
        <taxon>Riccia</taxon>
    </lineage>
</organism>
<dbReference type="InterPro" id="IPR036691">
    <property type="entry name" value="Endo/exonu/phosph_ase_sf"/>
</dbReference>
<sequence>MPKLGKSDYASGSNSPLDTDTDINGDQGKLAPAEGATILSFTSKRGTSEGHESSRPDLSARPLAPTPNLPIVLPSLPTLYLSPDGVANKELGPPPTQTQTLKNDDSRTLDTDGSTRHNYSKEGPSAPELPARPHTNCDPSIAPKLNKRKKGYSPPSPRDAPTESAKRRRHLLASLGAEGKTLEADHSGSTKSPLETRNRPKSRSKMQAKGKMSGTATEKHPHSRPQRGQAASGRNGGGAALLLHHLITLKDSGRLPDGSLTWAQANYQGHSLHVAVMYGPHTPGYRTQFWKRLSLILPFHKWIFLGDWNSVERADQTFGHKNLMIGEEQQNFRSLKLKFALSDAYDVAKERKGPCYTRHIAYGVEFRWAALDRIYLPTDAPWFEAIESINHQAKYALSDHMPVSVSLALGGRLPRGIKLRTYFKFDAHLMALPEINRRLRDLWEQETKQVEDPVKAYCKGWAIMRDYMKVKQREQNTHISQIDELGTRLKACHENLSLHPSDELKTEILQLEIEKRKREHARDRLVRIWSRARYVAQGDAPTKYFLSLHRKQVVQHHFSKLKLLDGSTTTCKTAIMKEATRAFSKLFASENRTKESRRDTFFVNSKLTNKVSEAQRKRLADLPTMTEIQEALDSFPKGKAPGIDGTNVESLQAVWDFVGPAYLKMMQFFWLKPLTFGSSAVADFSLFADDMGIYMEIDQSSFAILRGILAFFESASGARLNLQKSSSLIIGLHIDPPPWLRHLGCIIMEHNRAYRYLGALIGSGFKHDQLISFCLDCMIARLNLWSNRLLSFEARAIFIKHVLLSIPIFYLSAIGITKKVAETIEKIAAHFLWGKTEDGKHKRSLIPWQALKRGKCFGGLGFKDVWRQGLALFSKHMGEFFADSSNAQWHNLLHAFIDGQRAKRSGSIIRGTYTSQELLLLKRPLYPGKSYMTKSLLSA</sequence>
<feature type="compositionally biased region" description="Basic and acidic residues" evidence="1">
    <location>
        <begin position="46"/>
        <end position="55"/>
    </location>
</feature>
<feature type="region of interest" description="Disordered" evidence="1">
    <location>
        <begin position="84"/>
        <end position="237"/>
    </location>
</feature>
<accession>A0ABD1XP83</accession>
<feature type="region of interest" description="Disordered" evidence="1">
    <location>
        <begin position="1"/>
        <end position="72"/>
    </location>
</feature>
<dbReference type="PANTHER" id="PTHR33116">
    <property type="entry name" value="REVERSE TRANSCRIPTASE ZINC-BINDING DOMAIN-CONTAINING PROTEIN-RELATED-RELATED"/>
    <property type="match status" value="1"/>
</dbReference>